<gene>
    <name evidence="3" type="ORF">CHS0354_013484</name>
</gene>
<keyword evidence="4" id="KW-1185">Reference proteome</keyword>
<keyword evidence="1" id="KW-1015">Disulfide bond</keyword>
<comment type="caution">
    <text evidence="1">Lacks conserved residue(s) required for the propagation of feature annotation.</text>
</comment>
<feature type="domain" description="EGF-like" evidence="2">
    <location>
        <begin position="222"/>
        <end position="257"/>
    </location>
</feature>
<dbReference type="Gene3D" id="2.10.25.10">
    <property type="entry name" value="Laminin"/>
    <property type="match status" value="1"/>
</dbReference>
<dbReference type="InterPro" id="IPR000742">
    <property type="entry name" value="EGF"/>
</dbReference>
<dbReference type="Proteomes" id="UP001195483">
    <property type="component" value="Unassembled WGS sequence"/>
</dbReference>
<proteinExistence type="predicted"/>
<name>A0AAE0W9R9_9BIVA</name>
<evidence type="ECO:0000313" key="3">
    <source>
        <dbReference type="EMBL" id="KAK3605687.1"/>
    </source>
</evidence>
<reference evidence="3" key="1">
    <citation type="journal article" date="2021" name="Genome Biol. Evol.">
        <title>A High-Quality Reference Genome for a Parasitic Bivalve with Doubly Uniparental Inheritance (Bivalvia: Unionida).</title>
        <authorList>
            <person name="Smith C.H."/>
        </authorList>
    </citation>
    <scope>NUCLEOTIDE SEQUENCE</scope>
    <source>
        <strain evidence="3">CHS0354</strain>
    </source>
</reference>
<evidence type="ECO:0000313" key="4">
    <source>
        <dbReference type="Proteomes" id="UP001195483"/>
    </source>
</evidence>
<reference evidence="3" key="2">
    <citation type="journal article" date="2021" name="Genome Biol. Evol.">
        <title>Developing a high-quality reference genome for a parasitic bivalve with doubly uniparental inheritance (Bivalvia: Unionida).</title>
        <authorList>
            <person name="Smith C.H."/>
        </authorList>
    </citation>
    <scope>NUCLEOTIDE SEQUENCE</scope>
    <source>
        <strain evidence="3">CHS0354</strain>
        <tissue evidence="3">Mantle</tissue>
    </source>
</reference>
<dbReference type="CDD" id="cd00054">
    <property type="entry name" value="EGF_CA"/>
    <property type="match status" value="1"/>
</dbReference>
<keyword evidence="1" id="KW-0245">EGF-like domain</keyword>
<feature type="disulfide bond" evidence="1">
    <location>
        <begin position="226"/>
        <end position="236"/>
    </location>
</feature>
<reference evidence="3" key="3">
    <citation type="submission" date="2023-05" db="EMBL/GenBank/DDBJ databases">
        <authorList>
            <person name="Smith C.H."/>
        </authorList>
    </citation>
    <scope>NUCLEOTIDE SEQUENCE</scope>
    <source>
        <strain evidence="3">CHS0354</strain>
        <tissue evidence="3">Mantle</tissue>
    </source>
</reference>
<dbReference type="SUPFAM" id="SSF57196">
    <property type="entry name" value="EGF/Laminin"/>
    <property type="match status" value="1"/>
</dbReference>
<dbReference type="AlphaFoldDB" id="A0AAE0W9R9"/>
<organism evidence="3 4">
    <name type="scientific">Potamilus streckersoni</name>
    <dbReference type="NCBI Taxonomy" id="2493646"/>
    <lineage>
        <taxon>Eukaryota</taxon>
        <taxon>Metazoa</taxon>
        <taxon>Spiralia</taxon>
        <taxon>Lophotrochozoa</taxon>
        <taxon>Mollusca</taxon>
        <taxon>Bivalvia</taxon>
        <taxon>Autobranchia</taxon>
        <taxon>Heteroconchia</taxon>
        <taxon>Palaeoheterodonta</taxon>
        <taxon>Unionida</taxon>
        <taxon>Unionoidea</taxon>
        <taxon>Unionidae</taxon>
        <taxon>Ambleminae</taxon>
        <taxon>Lampsilini</taxon>
        <taxon>Potamilus</taxon>
    </lineage>
</organism>
<dbReference type="PROSITE" id="PS50026">
    <property type="entry name" value="EGF_3"/>
    <property type="match status" value="1"/>
</dbReference>
<comment type="caution">
    <text evidence="3">The sequence shown here is derived from an EMBL/GenBank/DDBJ whole genome shotgun (WGS) entry which is preliminary data.</text>
</comment>
<evidence type="ECO:0000259" key="2">
    <source>
        <dbReference type="PROSITE" id="PS50026"/>
    </source>
</evidence>
<dbReference type="SMART" id="SM00181">
    <property type="entry name" value="EGF"/>
    <property type="match status" value="1"/>
</dbReference>
<sequence>MHELDFQALLSIKLDGSSMISIELDGSSIVSIELDGNRMVSIELDESSNNGSISRSGRCCRTISLSSEPRLLLSNKNFNLTEVTCSENAIELQLSAKNGSIRTFCSSKAVNNTTDLSFILLQNENLTVCMKTPFNNDGQGFLVSFSYECGNLSFAILDRSLDQHEKIFSRFNCETFFNVTARIFTVRLNRIVIWVYSRLTNGPSQNLQFVISAITLQGLFCQVTLCDSNPCKNGQCSLTPRGFVCICNSGFWGVFCEKDEQF</sequence>
<dbReference type="PROSITE" id="PS01186">
    <property type="entry name" value="EGF_2"/>
    <property type="match status" value="1"/>
</dbReference>
<feature type="disulfide bond" evidence="1">
    <location>
        <begin position="247"/>
        <end position="256"/>
    </location>
</feature>
<dbReference type="PROSITE" id="PS00022">
    <property type="entry name" value="EGF_1"/>
    <property type="match status" value="1"/>
</dbReference>
<accession>A0AAE0W9R9</accession>
<evidence type="ECO:0000256" key="1">
    <source>
        <dbReference type="PROSITE-ProRule" id="PRU00076"/>
    </source>
</evidence>
<dbReference type="EMBL" id="JAEAOA010000820">
    <property type="protein sequence ID" value="KAK3605687.1"/>
    <property type="molecule type" value="Genomic_DNA"/>
</dbReference>
<protein>
    <recommendedName>
        <fullName evidence="2">EGF-like domain-containing protein</fullName>
    </recommendedName>
</protein>